<keyword evidence="1" id="KW-0812">Transmembrane</keyword>
<accession>A0A8T3V962</accession>
<dbReference type="Proteomes" id="UP000762703">
    <property type="component" value="Unassembled WGS sequence"/>
</dbReference>
<organism evidence="2 3">
    <name type="scientific">Methanobrevibacter millerae</name>
    <dbReference type="NCBI Taxonomy" id="230361"/>
    <lineage>
        <taxon>Archaea</taxon>
        <taxon>Methanobacteriati</taxon>
        <taxon>Methanobacteriota</taxon>
        <taxon>Methanomada group</taxon>
        <taxon>Methanobacteria</taxon>
        <taxon>Methanobacteriales</taxon>
        <taxon>Methanobacteriaceae</taxon>
        <taxon>Methanobrevibacter</taxon>
    </lineage>
</organism>
<gene>
    <name evidence="2" type="ORF">E7Z73_00840</name>
</gene>
<dbReference type="AlphaFoldDB" id="A0A8T3V962"/>
<protein>
    <recommendedName>
        <fullName evidence="4">Adhesin-like protein</fullName>
    </recommendedName>
</protein>
<evidence type="ECO:0000313" key="2">
    <source>
        <dbReference type="EMBL" id="MBE6504277.1"/>
    </source>
</evidence>
<name>A0A8T3V962_9EURY</name>
<comment type="caution">
    <text evidence="2">The sequence shown here is derived from an EMBL/GenBank/DDBJ whole genome shotgun (WGS) entry which is preliminary data.</text>
</comment>
<evidence type="ECO:0008006" key="4">
    <source>
        <dbReference type="Google" id="ProtNLM"/>
    </source>
</evidence>
<dbReference type="EMBL" id="SUTE01000002">
    <property type="protein sequence ID" value="MBE6504277.1"/>
    <property type="molecule type" value="Genomic_DNA"/>
</dbReference>
<proteinExistence type="predicted"/>
<sequence length="354" mass="39622">MDNKKFFLILGILIIFISVIGAYASEYKPEYGDLNFLLDETNESDLTGCCSIVCQLDGNDSIMAFRRDSPSGADIYIENITWHGKDAIKQYKTDGKYFCQVIVTNDGWTVGFGGLDDGVDNEKIENITGEMIANNTIDNATLQKIQDMKNPYGRGHALIKAPDGRYGVAMATTHFTGKLNPGDYISVPNKPSYVRTGDIQMNATDKEKTMHKLEITDAYGLVRRDITTYFFHEVKNDTFKGNVTNITLSNDDGSTFGMGTGGAADNVIFNGTTFKSGDIPIAPNYQRLGSIEFPENDDGGILGAIFNVLYYIVVIVLLIIIICLAIRIINKIRYARKRQRRQRPQSLYRNDRYR</sequence>
<evidence type="ECO:0000313" key="3">
    <source>
        <dbReference type="Proteomes" id="UP000762703"/>
    </source>
</evidence>
<feature type="transmembrane region" description="Helical" evidence="1">
    <location>
        <begin position="308"/>
        <end position="330"/>
    </location>
</feature>
<dbReference type="RefSeq" id="WP_303735916.1">
    <property type="nucleotide sequence ID" value="NZ_SUTE01000002.1"/>
</dbReference>
<reference evidence="2" key="1">
    <citation type="submission" date="2019-04" db="EMBL/GenBank/DDBJ databases">
        <title>Evolution of Biomass-Degrading Anaerobic Consortia Revealed by Metagenomics.</title>
        <authorList>
            <person name="Peng X."/>
        </authorList>
    </citation>
    <scope>NUCLEOTIDE SEQUENCE</scope>
    <source>
        <strain evidence="2">SIG12</strain>
    </source>
</reference>
<keyword evidence="1" id="KW-0472">Membrane</keyword>
<evidence type="ECO:0000256" key="1">
    <source>
        <dbReference type="SAM" id="Phobius"/>
    </source>
</evidence>
<keyword evidence="1" id="KW-1133">Transmembrane helix</keyword>